<dbReference type="PANTHER" id="PTHR44329">
    <property type="entry name" value="SERINE/THREONINE-PROTEIN KINASE TNNI3K-RELATED"/>
    <property type="match status" value="1"/>
</dbReference>
<dbReference type="Gene3D" id="1.10.510.10">
    <property type="entry name" value="Transferase(Phosphotransferase) domain 1"/>
    <property type="match status" value="1"/>
</dbReference>
<evidence type="ECO:0000313" key="2">
    <source>
        <dbReference type="EMBL" id="KAK3899995.1"/>
    </source>
</evidence>
<feature type="non-terminal residue" evidence="2">
    <location>
        <position position="1"/>
    </location>
</feature>
<name>A0AAN6MFP7_9PEZI</name>
<dbReference type="PROSITE" id="PS50011">
    <property type="entry name" value="PROTEIN_KINASE_DOM"/>
    <property type="match status" value="1"/>
</dbReference>
<dbReference type="EMBL" id="MU855716">
    <property type="protein sequence ID" value="KAK3899995.1"/>
    <property type="molecule type" value="Genomic_DNA"/>
</dbReference>
<dbReference type="InterPro" id="IPR000719">
    <property type="entry name" value="Prot_kinase_dom"/>
</dbReference>
<gene>
    <name evidence="2" type="ORF">C8A05DRAFT_17643</name>
</gene>
<dbReference type="Proteomes" id="UP001303889">
    <property type="component" value="Unassembled WGS sequence"/>
</dbReference>
<feature type="domain" description="Protein kinase" evidence="1">
    <location>
        <begin position="1"/>
        <end position="176"/>
    </location>
</feature>
<protein>
    <recommendedName>
        <fullName evidence="1">Protein kinase domain-containing protein</fullName>
    </recommendedName>
</protein>
<dbReference type="InterPro" id="IPR001245">
    <property type="entry name" value="Ser-Thr/Tyr_kinase_cat_dom"/>
</dbReference>
<dbReference type="Pfam" id="PF07714">
    <property type="entry name" value="PK_Tyr_Ser-Thr"/>
    <property type="match status" value="1"/>
</dbReference>
<sequence>PPINVHLGLALDFAEGVRHLHGCPVIWGDLSTRNALLSNDDRVKLCDFAGSGLATVYDALEQYEIHYCPPEPEKENMSTMERELFALGSAIYEITEWKLSYDFKADTEAVNQALARGEWPRLTPGNLAMHTISRCWALELSSAGEIVDALKNVMSQRECQPHAPGLCPIGQNAHEK</sequence>
<dbReference type="GO" id="GO:0005524">
    <property type="term" value="F:ATP binding"/>
    <property type="evidence" value="ECO:0007669"/>
    <property type="project" value="InterPro"/>
</dbReference>
<dbReference type="SUPFAM" id="SSF56112">
    <property type="entry name" value="Protein kinase-like (PK-like)"/>
    <property type="match status" value="1"/>
</dbReference>
<keyword evidence="3" id="KW-1185">Reference proteome</keyword>
<dbReference type="InterPro" id="IPR051681">
    <property type="entry name" value="Ser/Thr_Kinases-Pseudokinases"/>
</dbReference>
<evidence type="ECO:0000313" key="3">
    <source>
        <dbReference type="Proteomes" id="UP001303889"/>
    </source>
</evidence>
<dbReference type="AlphaFoldDB" id="A0AAN6MFP7"/>
<evidence type="ECO:0000259" key="1">
    <source>
        <dbReference type="PROSITE" id="PS50011"/>
    </source>
</evidence>
<dbReference type="GO" id="GO:0004674">
    <property type="term" value="F:protein serine/threonine kinase activity"/>
    <property type="evidence" value="ECO:0007669"/>
    <property type="project" value="TreeGrafter"/>
</dbReference>
<accession>A0AAN6MFP7</accession>
<comment type="caution">
    <text evidence="2">The sequence shown here is derived from an EMBL/GenBank/DDBJ whole genome shotgun (WGS) entry which is preliminary data.</text>
</comment>
<reference evidence="2" key="1">
    <citation type="journal article" date="2023" name="Mol. Phylogenet. Evol.">
        <title>Genome-scale phylogeny and comparative genomics of the fungal order Sordariales.</title>
        <authorList>
            <person name="Hensen N."/>
            <person name="Bonometti L."/>
            <person name="Westerberg I."/>
            <person name="Brannstrom I.O."/>
            <person name="Guillou S."/>
            <person name="Cros-Aarteil S."/>
            <person name="Calhoun S."/>
            <person name="Haridas S."/>
            <person name="Kuo A."/>
            <person name="Mondo S."/>
            <person name="Pangilinan J."/>
            <person name="Riley R."/>
            <person name="LaButti K."/>
            <person name="Andreopoulos B."/>
            <person name="Lipzen A."/>
            <person name="Chen C."/>
            <person name="Yan M."/>
            <person name="Daum C."/>
            <person name="Ng V."/>
            <person name="Clum A."/>
            <person name="Steindorff A."/>
            <person name="Ohm R.A."/>
            <person name="Martin F."/>
            <person name="Silar P."/>
            <person name="Natvig D.O."/>
            <person name="Lalanne C."/>
            <person name="Gautier V."/>
            <person name="Ament-Velasquez S.L."/>
            <person name="Kruys A."/>
            <person name="Hutchinson M.I."/>
            <person name="Powell A.J."/>
            <person name="Barry K."/>
            <person name="Miller A.N."/>
            <person name="Grigoriev I.V."/>
            <person name="Debuchy R."/>
            <person name="Gladieux P."/>
            <person name="Hiltunen Thoren M."/>
            <person name="Johannesson H."/>
        </authorList>
    </citation>
    <scope>NUCLEOTIDE SEQUENCE</scope>
    <source>
        <strain evidence="2">CBS 103.79</strain>
    </source>
</reference>
<reference evidence="2" key="2">
    <citation type="submission" date="2023-05" db="EMBL/GenBank/DDBJ databases">
        <authorList>
            <consortium name="Lawrence Berkeley National Laboratory"/>
            <person name="Steindorff A."/>
            <person name="Hensen N."/>
            <person name="Bonometti L."/>
            <person name="Westerberg I."/>
            <person name="Brannstrom I.O."/>
            <person name="Guillou S."/>
            <person name="Cros-Aarteil S."/>
            <person name="Calhoun S."/>
            <person name="Haridas S."/>
            <person name="Kuo A."/>
            <person name="Mondo S."/>
            <person name="Pangilinan J."/>
            <person name="Riley R."/>
            <person name="Labutti K."/>
            <person name="Andreopoulos B."/>
            <person name="Lipzen A."/>
            <person name="Chen C."/>
            <person name="Yanf M."/>
            <person name="Daum C."/>
            <person name="Ng V."/>
            <person name="Clum A."/>
            <person name="Ohm R."/>
            <person name="Martin F."/>
            <person name="Silar P."/>
            <person name="Natvig D."/>
            <person name="Lalanne C."/>
            <person name="Gautier V."/>
            <person name="Ament-Velasquez S.L."/>
            <person name="Kruys A."/>
            <person name="Hutchinson M.I."/>
            <person name="Powell A.J."/>
            <person name="Barry K."/>
            <person name="Miller A.N."/>
            <person name="Grigoriev I.V."/>
            <person name="Debuchy R."/>
            <person name="Gladieux P."/>
            <person name="Thoren M.H."/>
            <person name="Johannesson H."/>
        </authorList>
    </citation>
    <scope>NUCLEOTIDE SEQUENCE</scope>
    <source>
        <strain evidence="2">CBS 103.79</strain>
    </source>
</reference>
<organism evidence="2 3">
    <name type="scientific">Staphylotrichum tortipilum</name>
    <dbReference type="NCBI Taxonomy" id="2831512"/>
    <lineage>
        <taxon>Eukaryota</taxon>
        <taxon>Fungi</taxon>
        <taxon>Dikarya</taxon>
        <taxon>Ascomycota</taxon>
        <taxon>Pezizomycotina</taxon>
        <taxon>Sordariomycetes</taxon>
        <taxon>Sordariomycetidae</taxon>
        <taxon>Sordariales</taxon>
        <taxon>Chaetomiaceae</taxon>
        <taxon>Staphylotrichum</taxon>
    </lineage>
</organism>
<dbReference type="InterPro" id="IPR011009">
    <property type="entry name" value="Kinase-like_dom_sf"/>
</dbReference>
<proteinExistence type="predicted"/>